<feature type="domain" description="HAMP" evidence="17">
    <location>
        <begin position="948"/>
        <end position="1000"/>
    </location>
</feature>
<dbReference type="CDD" id="cd00082">
    <property type="entry name" value="HisKA"/>
    <property type="match status" value="1"/>
</dbReference>
<dbReference type="GO" id="GO:0005524">
    <property type="term" value="F:ATP binding"/>
    <property type="evidence" value="ECO:0007669"/>
    <property type="project" value="UniProtKB-KW"/>
</dbReference>
<proteinExistence type="predicted"/>
<keyword evidence="12" id="KW-0902">Two-component regulatory system</keyword>
<dbReference type="InterPro" id="IPR003660">
    <property type="entry name" value="HAMP_dom"/>
</dbReference>
<evidence type="ECO:0000256" key="9">
    <source>
        <dbReference type="ARBA" id="ARBA00022777"/>
    </source>
</evidence>
<dbReference type="PANTHER" id="PTHR45528">
    <property type="entry name" value="SENSOR HISTIDINE KINASE CPXA"/>
    <property type="match status" value="1"/>
</dbReference>
<keyword evidence="11 15" id="KW-1133">Transmembrane helix</keyword>
<dbReference type="InterPro" id="IPR003594">
    <property type="entry name" value="HATPase_dom"/>
</dbReference>
<feature type="transmembrane region" description="Helical" evidence="15">
    <location>
        <begin position="924"/>
        <end position="946"/>
    </location>
</feature>
<keyword evidence="7 15" id="KW-0812">Transmembrane</keyword>
<keyword evidence="19" id="KW-1185">Reference proteome</keyword>
<dbReference type="Pfam" id="PF00512">
    <property type="entry name" value="HisKA"/>
    <property type="match status" value="1"/>
</dbReference>
<dbReference type="Gene3D" id="6.10.340.10">
    <property type="match status" value="1"/>
</dbReference>
<keyword evidence="14" id="KW-0175">Coiled coil</keyword>
<keyword evidence="10" id="KW-0067">ATP-binding</keyword>
<dbReference type="SUPFAM" id="SSF55874">
    <property type="entry name" value="ATPase domain of HSP90 chaperone/DNA topoisomerase II/histidine kinase"/>
    <property type="match status" value="1"/>
</dbReference>
<feature type="transmembrane region" description="Helical" evidence="15">
    <location>
        <begin position="243"/>
        <end position="262"/>
    </location>
</feature>
<dbReference type="InterPro" id="IPR036097">
    <property type="entry name" value="HisK_dim/P_sf"/>
</dbReference>
<dbReference type="Pfam" id="PF02518">
    <property type="entry name" value="HATPase_c"/>
    <property type="match status" value="1"/>
</dbReference>
<feature type="transmembrane region" description="Helical" evidence="15">
    <location>
        <begin position="757"/>
        <end position="778"/>
    </location>
</feature>
<evidence type="ECO:0000256" key="11">
    <source>
        <dbReference type="ARBA" id="ARBA00022989"/>
    </source>
</evidence>
<dbReference type="PROSITE" id="PS50885">
    <property type="entry name" value="HAMP"/>
    <property type="match status" value="1"/>
</dbReference>
<evidence type="ECO:0000256" key="15">
    <source>
        <dbReference type="SAM" id="Phobius"/>
    </source>
</evidence>
<keyword evidence="4" id="KW-1003">Cell membrane</keyword>
<dbReference type="RefSeq" id="WP_163282815.1">
    <property type="nucleotide sequence ID" value="NZ_JAAGVY010000001.1"/>
</dbReference>
<feature type="transmembrane region" description="Helical" evidence="15">
    <location>
        <begin position="315"/>
        <end position="337"/>
    </location>
</feature>
<keyword evidence="6" id="KW-0808">Transferase</keyword>
<evidence type="ECO:0000313" key="18">
    <source>
        <dbReference type="EMBL" id="NEN22101.1"/>
    </source>
</evidence>
<feature type="transmembrane region" description="Helical" evidence="15">
    <location>
        <begin position="422"/>
        <end position="440"/>
    </location>
</feature>
<dbReference type="InterPro" id="IPR036890">
    <property type="entry name" value="HATPase_C_sf"/>
</dbReference>
<comment type="caution">
    <text evidence="18">The sequence shown here is derived from an EMBL/GenBank/DDBJ whole genome shotgun (WGS) entry which is preliminary data.</text>
</comment>
<accession>A0A7K3WM54</accession>
<feature type="domain" description="Histidine kinase" evidence="16">
    <location>
        <begin position="1017"/>
        <end position="1229"/>
    </location>
</feature>
<protein>
    <recommendedName>
        <fullName evidence="3">histidine kinase</fullName>
        <ecNumber evidence="3">2.7.13.3</ecNumber>
    </recommendedName>
</protein>
<evidence type="ECO:0000256" key="5">
    <source>
        <dbReference type="ARBA" id="ARBA00022553"/>
    </source>
</evidence>
<comment type="subcellular location">
    <subcellularLocation>
        <location evidence="2">Cell membrane</location>
        <topology evidence="2">Multi-pass membrane protein</topology>
    </subcellularLocation>
</comment>
<comment type="catalytic activity">
    <reaction evidence="1">
        <text>ATP + protein L-histidine = ADP + protein N-phospho-L-histidine.</text>
        <dbReference type="EC" id="2.7.13.3"/>
    </reaction>
</comment>
<dbReference type="Proteomes" id="UP000486602">
    <property type="component" value="Unassembled WGS sequence"/>
</dbReference>
<sequence>MKFSLRRSIFIFIAGILLILSARFAADLFNQRIDKIGQSKVFAKELDRKARLAIDVIEDLRHQIRKKGAKRTQLNNDPFFLELYEKEGIVIAVYRNDELALWSYNSISPVSLLRAASNGTEIYKFDNGWYRILYLTNGVDEYCAAILLKNAFPYENSYLDNSFQKDFKQTSLVDISNRSKPGSVKLKADHQSFYLIFDESADMGAVRQLIYILFSILGGLALLVALSSLVLRFVKRIPPWPLFAAYALVVFGLRYISLLAGWPSYITALNLFSPTVYASSAIFPSLIDFCINIVLLLIVASIGRYAIIPNTRKRSLPASIAIFSLLISLLLLYSGWINYIEKGLVLNSNIPFDINNIVGLNLFSFLSIFGSAILYSSLYLLADGAMKFSNRSGIKKEYSILIIVTVTLVSILIQHFMGIRDLIFVLWPPALLLVLSYYRFNRLQSRTNLLKLIFTVVFFAGIASHNFIKYAHSREHAQRQILADKLSVDDDPVAELLYSDLAVHLVKDKGVRRVFEENELHTRETLEDYVLSRYFTGYWGKYNIKMYAFLGDSTTWGKIPAVRPFTFREIEQRIEKYGEPSPMNPQLYYMYNSDDYTTYMAVLPLHYSLSTKPDGFFVFEMSSKLFPQQLGFPSLLIDQSSRANTEAIPYASSRYVGKRLISSRGDYPFQSHPGSFGNVKEGKEYVVKRGYEHLVTRVDHSTIVVLSKPLLSPLDKATTFSYLCVIFGIVLSLGLVIRAMILKRQPLNLNLNQKIQALLIILTLTSLFLFAFATKYYIEQKYSEKNRRQISEKMQSILLEVKSKMGEEESLNYDMSDLLNRMLSQFSYIFFTDINIYSPEGNLLASSQMRMFNEGLLSRKINPEAYAHISYLDEVEYVHEEKIGDLTYISGYTPFYNDRGVLLAYINLPYFAKQTELENEISNFLVSVINIFVLLFLLSILLGLFISQWITAPLRAIRESLAGIELGKTNRLIGYKGSDEIGRLVQEYNIKVAELEHNAEKLAQSERESAWREMAKQVAHEIKNPLTPMKLNIQHLERSIERTGTVDVEQIKRLAANLIEQIDALSTIANAFSNFARMPQATMEEIELAQLLNNAANLYDNFDNVHFINHIPKDADTRIMADRKQLLRVFNNLIKNAIQAVDSIEKGFVEITLKRDSGGFLTEIKDNGSGIKKEDFSKIFVPNFTTKSRGMGLGLAMSKNIVEYSSGKIGFESAEGVGSIFYVWLPEGSDERDSRNVDS</sequence>
<dbReference type="CDD" id="cd00075">
    <property type="entry name" value="HATPase"/>
    <property type="match status" value="1"/>
</dbReference>
<dbReference type="Gene3D" id="3.30.565.10">
    <property type="entry name" value="Histidine kinase-like ATPase, C-terminal domain"/>
    <property type="match status" value="1"/>
</dbReference>
<evidence type="ECO:0000259" key="17">
    <source>
        <dbReference type="PROSITE" id="PS50885"/>
    </source>
</evidence>
<dbReference type="PRINTS" id="PR00344">
    <property type="entry name" value="BCTRLSENSOR"/>
</dbReference>
<evidence type="ECO:0000256" key="14">
    <source>
        <dbReference type="SAM" id="Coils"/>
    </source>
</evidence>
<keyword evidence="5" id="KW-0597">Phosphoprotein</keyword>
<dbReference type="GO" id="GO:0000155">
    <property type="term" value="F:phosphorelay sensor kinase activity"/>
    <property type="evidence" value="ECO:0007669"/>
    <property type="project" value="InterPro"/>
</dbReference>
<feature type="coiled-coil region" evidence="14">
    <location>
        <begin position="43"/>
        <end position="77"/>
    </location>
</feature>
<name>A0A7K3WM54_9FLAO</name>
<dbReference type="SMART" id="SM00387">
    <property type="entry name" value="HATPase_c"/>
    <property type="match status" value="1"/>
</dbReference>
<keyword evidence="8" id="KW-0547">Nucleotide-binding</keyword>
<dbReference type="Gene3D" id="1.10.287.130">
    <property type="match status" value="1"/>
</dbReference>
<keyword evidence="13 15" id="KW-0472">Membrane</keyword>
<evidence type="ECO:0000256" key="1">
    <source>
        <dbReference type="ARBA" id="ARBA00000085"/>
    </source>
</evidence>
<evidence type="ECO:0000256" key="6">
    <source>
        <dbReference type="ARBA" id="ARBA00022679"/>
    </source>
</evidence>
<feature type="transmembrane region" description="Helical" evidence="15">
    <location>
        <begin position="282"/>
        <end position="303"/>
    </location>
</feature>
<dbReference type="SUPFAM" id="SSF47384">
    <property type="entry name" value="Homodimeric domain of signal transducing histidine kinase"/>
    <property type="match status" value="1"/>
</dbReference>
<evidence type="ECO:0000256" key="10">
    <source>
        <dbReference type="ARBA" id="ARBA00022840"/>
    </source>
</evidence>
<feature type="transmembrane region" description="Helical" evidence="15">
    <location>
        <begin position="719"/>
        <end position="737"/>
    </location>
</feature>
<dbReference type="SMART" id="SM00388">
    <property type="entry name" value="HisKA"/>
    <property type="match status" value="1"/>
</dbReference>
<dbReference type="InterPro" id="IPR005467">
    <property type="entry name" value="His_kinase_dom"/>
</dbReference>
<dbReference type="AlphaFoldDB" id="A0A7K3WM54"/>
<dbReference type="InterPro" id="IPR004358">
    <property type="entry name" value="Sig_transdc_His_kin-like_C"/>
</dbReference>
<reference evidence="18 19" key="1">
    <citation type="submission" date="2020-02" db="EMBL/GenBank/DDBJ databases">
        <title>Out from the shadows clarifying the taxonomy of the family Cryomorphaceae and related taxa by utilizing the GTDB taxonomic framework.</title>
        <authorList>
            <person name="Bowman J.P."/>
        </authorList>
    </citation>
    <scope>NUCLEOTIDE SEQUENCE [LARGE SCALE GENOMIC DNA]</scope>
    <source>
        <strain evidence="18 19">QSSC 1-22</strain>
    </source>
</reference>
<dbReference type="EC" id="2.7.13.3" evidence="3"/>
<dbReference type="EMBL" id="JAAGVY010000001">
    <property type="protein sequence ID" value="NEN22101.1"/>
    <property type="molecule type" value="Genomic_DNA"/>
</dbReference>
<dbReference type="PROSITE" id="PS50109">
    <property type="entry name" value="HIS_KIN"/>
    <property type="match status" value="1"/>
</dbReference>
<keyword evidence="9" id="KW-0418">Kinase</keyword>
<dbReference type="InterPro" id="IPR003661">
    <property type="entry name" value="HisK_dim/P_dom"/>
</dbReference>
<evidence type="ECO:0000256" key="12">
    <source>
        <dbReference type="ARBA" id="ARBA00023012"/>
    </source>
</evidence>
<dbReference type="InterPro" id="IPR050398">
    <property type="entry name" value="HssS/ArlS-like"/>
</dbReference>
<evidence type="ECO:0000256" key="3">
    <source>
        <dbReference type="ARBA" id="ARBA00012438"/>
    </source>
</evidence>
<feature type="transmembrane region" description="Helical" evidence="15">
    <location>
        <begin position="357"/>
        <end position="378"/>
    </location>
</feature>
<evidence type="ECO:0000256" key="4">
    <source>
        <dbReference type="ARBA" id="ARBA00022475"/>
    </source>
</evidence>
<evidence type="ECO:0000256" key="2">
    <source>
        <dbReference type="ARBA" id="ARBA00004651"/>
    </source>
</evidence>
<evidence type="ECO:0000259" key="16">
    <source>
        <dbReference type="PROSITE" id="PS50109"/>
    </source>
</evidence>
<evidence type="ECO:0000256" key="8">
    <source>
        <dbReference type="ARBA" id="ARBA00022741"/>
    </source>
</evidence>
<dbReference type="PANTHER" id="PTHR45528:SF1">
    <property type="entry name" value="SENSOR HISTIDINE KINASE CPXA"/>
    <property type="match status" value="1"/>
</dbReference>
<feature type="transmembrane region" description="Helical" evidence="15">
    <location>
        <begin position="209"/>
        <end position="231"/>
    </location>
</feature>
<dbReference type="GO" id="GO:0005886">
    <property type="term" value="C:plasma membrane"/>
    <property type="evidence" value="ECO:0007669"/>
    <property type="project" value="UniProtKB-SubCell"/>
</dbReference>
<evidence type="ECO:0000256" key="7">
    <source>
        <dbReference type="ARBA" id="ARBA00022692"/>
    </source>
</evidence>
<gene>
    <name evidence="18" type="ORF">G3O08_01105</name>
</gene>
<evidence type="ECO:0000256" key="13">
    <source>
        <dbReference type="ARBA" id="ARBA00023136"/>
    </source>
</evidence>
<organism evidence="18 19">
    <name type="scientific">Cryomorpha ignava</name>
    <dbReference type="NCBI Taxonomy" id="101383"/>
    <lineage>
        <taxon>Bacteria</taxon>
        <taxon>Pseudomonadati</taxon>
        <taxon>Bacteroidota</taxon>
        <taxon>Flavobacteriia</taxon>
        <taxon>Flavobacteriales</taxon>
        <taxon>Cryomorphaceae</taxon>
        <taxon>Cryomorpha</taxon>
    </lineage>
</organism>
<evidence type="ECO:0000313" key="19">
    <source>
        <dbReference type="Proteomes" id="UP000486602"/>
    </source>
</evidence>
<feature type="transmembrane region" description="Helical" evidence="15">
    <location>
        <begin position="398"/>
        <end position="416"/>
    </location>
</feature>